<dbReference type="InterPro" id="IPR044145">
    <property type="entry name" value="IF2_II"/>
</dbReference>
<dbReference type="Gene3D" id="3.40.50.10050">
    <property type="entry name" value="Translation initiation factor IF- 2, domain 3"/>
    <property type="match status" value="1"/>
</dbReference>
<evidence type="ECO:0000259" key="14">
    <source>
        <dbReference type="PROSITE" id="PS51722"/>
    </source>
</evidence>
<dbReference type="Gene3D" id="3.40.50.300">
    <property type="entry name" value="P-loop containing nucleotide triphosphate hydrolases"/>
    <property type="match status" value="1"/>
</dbReference>
<dbReference type="AlphaFoldDB" id="A0A212JGB5"/>
<feature type="compositionally biased region" description="Basic and acidic residues" evidence="13">
    <location>
        <begin position="171"/>
        <end position="193"/>
    </location>
</feature>
<evidence type="ECO:0000256" key="13">
    <source>
        <dbReference type="SAM" id="MobiDB-lite"/>
    </source>
</evidence>
<feature type="compositionally biased region" description="Basic and acidic residues" evidence="13">
    <location>
        <begin position="145"/>
        <end position="157"/>
    </location>
</feature>
<proteinExistence type="inferred from homology"/>
<dbReference type="SUPFAM" id="SSF50447">
    <property type="entry name" value="Translation proteins"/>
    <property type="match status" value="2"/>
</dbReference>
<dbReference type="CDD" id="cd01887">
    <property type="entry name" value="IF2_eIF5B"/>
    <property type="match status" value="1"/>
</dbReference>
<reference evidence="15" key="1">
    <citation type="submission" date="2016-04" db="EMBL/GenBank/DDBJ databases">
        <authorList>
            <person name="Evans L.H."/>
            <person name="Alamgir A."/>
            <person name="Owens N."/>
            <person name="Weber N.D."/>
            <person name="Virtaneva K."/>
            <person name="Barbian K."/>
            <person name="Babar A."/>
            <person name="Rosenke K."/>
        </authorList>
    </citation>
    <scope>NUCLEOTIDE SEQUENCE</scope>
    <source>
        <strain evidence="15">86</strain>
    </source>
</reference>
<dbReference type="InterPro" id="IPR009000">
    <property type="entry name" value="Transl_B-barrel_sf"/>
</dbReference>
<feature type="compositionally biased region" description="Low complexity" evidence="13">
    <location>
        <begin position="194"/>
        <end position="233"/>
    </location>
</feature>
<keyword evidence="5 10" id="KW-0396">Initiation factor</keyword>
<dbReference type="InterPro" id="IPR023115">
    <property type="entry name" value="TIF_IF2_dom3"/>
</dbReference>
<keyword evidence="4 10" id="KW-0963">Cytoplasm</keyword>
<feature type="region of interest" description="Disordered" evidence="13">
    <location>
        <begin position="52"/>
        <end position="440"/>
    </location>
</feature>
<dbReference type="FunFam" id="2.40.30.10:FF:000008">
    <property type="entry name" value="Translation initiation factor IF-2"/>
    <property type="match status" value="1"/>
</dbReference>
<dbReference type="HAMAP" id="MF_00100_B">
    <property type="entry name" value="IF_2_B"/>
    <property type="match status" value="1"/>
</dbReference>
<keyword evidence="6 10" id="KW-0547">Nucleotide-binding</keyword>
<evidence type="ECO:0000256" key="9">
    <source>
        <dbReference type="ARBA" id="ARBA00025162"/>
    </source>
</evidence>
<feature type="compositionally biased region" description="Gly residues" evidence="13">
    <location>
        <begin position="324"/>
        <end position="338"/>
    </location>
</feature>
<evidence type="ECO:0000256" key="6">
    <source>
        <dbReference type="ARBA" id="ARBA00022741"/>
    </source>
</evidence>
<dbReference type="Pfam" id="PF00009">
    <property type="entry name" value="GTP_EFTU"/>
    <property type="match status" value="1"/>
</dbReference>
<dbReference type="InterPro" id="IPR005225">
    <property type="entry name" value="Small_GTP-bd"/>
</dbReference>
<comment type="similarity">
    <text evidence="2 10 11">Belongs to the TRAFAC class translation factor GTPase superfamily. Classic translation factor GTPase family. IF-2 subfamily.</text>
</comment>
<dbReference type="EMBL" id="FLUQ01000001">
    <property type="protein sequence ID" value="SBV98460.1"/>
    <property type="molecule type" value="Genomic_DNA"/>
</dbReference>
<dbReference type="GO" id="GO:0003924">
    <property type="term" value="F:GTPase activity"/>
    <property type="evidence" value="ECO:0007669"/>
    <property type="project" value="UniProtKB-UniRule"/>
</dbReference>
<dbReference type="GO" id="GO:0005829">
    <property type="term" value="C:cytosol"/>
    <property type="evidence" value="ECO:0007669"/>
    <property type="project" value="TreeGrafter"/>
</dbReference>
<dbReference type="CDD" id="cd03692">
    <property type="entry name" value="mtIF2_IVc"/>
    <property type="match status" value="1"/>
</dbReference>
<keyword evidence="7 10" id="KW-0648">Protein biosynthesis</keyword>
<comment type="subcellular location">
    <subcellularLocation>
        <location evidence="1 10 12">Cytoplasm</location>
    </subcellularLocation>
</comment>
<accession>A0A212JGB5</accession>
<feature type="compositionally biased region" description="Pro residues" evidence="13">
    <location>
        <begin position="339"/>
        <end position="355"/>
    </location>
</feature>
<comment type="function">
    <text evidence="9 10 11">One of the essential components for the initiation of protein synthesis. Protects formylmethionyl-tRNA from spontaneous hydrolysis and promotes its binding to the 30S ribosomal subunits. Also involved in the hydrolysis of GTP during the formation of the 70S ribosomal complex.</text>
</comment>
<dbReference type="InterPro" id="IPR000795">
    <property type="entry name" value="T_Tr_GTP-bd_dom"/>
</dbReference>
<dbReference type="PROSITE" id="PS51722">
    <property type="entry name" value="G_TR_2"/>
    <property type="match status" value="1"/>
</dbReference>
<feature type="region of interest" description="G-domain" evidence="10">
    <location>
        <begin position="530"/>
        <end position="678"/>
    </location>
</feature>
<evidence type="ECO:0000256" key="10">
    <source>
        <dbReference type="HAMAP-Rule" id="MF_00100"/>
    </source>
</evidence>
<dbReference type="InterPro" id="IPR006847">
    <property type="entry name" value="IF2_N"/>
</dbReference>
<evidence type="ECO:0000256" key="7">
    <source>
        <dbReference type="ARBA" id="ARBA00022917"/>
    </source>
</evidence>
<dbReference type="SUPFAM" id="SSF52540">
    <property type="entry name" value="P-loop containing nucleoside triphosphate hydrolases"/>
    <property type="match status" value="1"/>
</dbReference>
<dbReference type="FunFam" id="3.40.50.300:FF:000019">
    <property type="entry name" value="Translation initiation factor IF-2"/>
    <property type="match status" value="1"/>
</dbReference>
<dbReference type="InterPro" id="IPR000178">
    <property type="entry name" value="TF_IF2_bacterial-like"/>
</dbReference>
<dbReference type="Pfam" id="PF22042">
    <property type="entry name" value="EF-G_D2"/>
    <property type="match status" value="1"/>
</dbReference>
<protein>
    <recommendedName>
        <fullName evidence="3 10">Translation initiation factor IF-2</fullName>
    </recommendedName>
</protein>
<feature type="compositionally biased region" description="Basic and acidic residues" evidence="13">
    <location>
        <begin position="401"/>
        <end position="410"/>
    </location>
</feature>
<dbReference type="InterPro" id="IPR015760">
    <property type="entry name" value="TIF_IF2"/>
</dbReference>
<feature type="compositionally biased region" description="Low complexity" evidence="13">
    <location>
        <begin position="124"/>
        <end position="144"/>
    </location>
</feature>
<evidence type="ECO:0000256" key="1">
    <source>
        <dbReference type="ARBA" id="ARBA00004496"/>
    </source>
</evidence>
<keyword evidence="8 10" id="KW-0342">GTP-binding</keyword>
<feature type="compositionally biased region" description="Low complexity" evidence="13">
    <location>
        <begin position="85"/>
        <end position="97"/>
    </location>
</feature>
<evidence type="ECO:0000256" key="8">
    <source>
        <dbReference type="ARBA" id="ARBA00023134"/>
    </source>
</evidence>
<feature type="binding site" evidence="10">
    <location>
        <begin position="636"/>
        <end position="639"/>
    </location>
    <ligand>
        <name>GTP</name>
        <dbReference type="ChEBI" id="CHEBI:37565"/>
    </ligand>
</feature>
<dbReference type="Gene3D" id="1.10.10.2480">
    <property type="match status" value="1"/>
</dbReference>
<feature type="binding site" evidence="10">
    <location>
        <begin position="582"/>
        <end position="586"/>
    </location>
    <ligand>
        <name>GTP</name>
        <dbReference type="ChEBI" id="CHEBI:37565"/>
    </ligand>
</feature>
<evidence type="ECO:0000256" key="5">
    <source>
        <dbReference type="ARBA" id="ARBA00022540"/>
    </source>
</evidence>
<evidence type="ECO:0000256" key="3">
    <source>
        <dbReference type="ARBA" id="ARBA00020675"/>
    </source>
</evidence>
<name>A0A212JGB5_9DELT</name>
<dbReference type="FunFam" id="3.40.50.10050:FF:000001">
    <property type="entry name" value="Translation initiation factor IF-2"/>
    <property type="match status" value="1"/>
</dbReference>
<dbReference type="NCBIfam" id="TIGR00231">
    <property type="entry name" value="small_GTP"/>
    <property type="match status" value="1"/>
</dbReference>
<dbReference type="InterPro" id="IPR053905">
    <property type="entry name" value="EF-G-like_DII"/>
</dbReference>
<organism evidence="15">
    <name type="scientific">uncultured delta proteobacterium</name>
    <dbReference type="NCBI Taxonomy" id="34034"/>
    <lineage>
        <taxon>Bacteria</taxon>
        <taxon>Deltaproteobacteria</taxon>
        <taxon>environmental samples</taxon>
    </lineage>
</organism>
<dbReference type="InterPro" id="IPR004161">
    <property type="entry name" value="EFTu-like_2"/>
</dbReference>
<dbReference type="CDD" id="cd03702">
    <property type="entry name" value="IF2_mtIF2_II"/>
    <property type="match status" value="1"/>
</dbReference>
<dbReference type="FunFam" id="2.40.30.10:FF:000054">
    <property type="entry name" value="Translation initiation factor IF-2"/>
    <property type="match status" value="1"/>
</dbReference>
<evidence type="ECO:0000256" key="12">
    <source>
        <dbReference type="RuleBase" id="RU000645"/>
    </source>
</evidence>
<dbReference type="NCBIfam" id="TIGR00487">
    <property type="entry name" value="IF-2"/>
    <property type="match status" value="1"/>
</dbReference>
<dbReference type="PANTHER" id="PTHR43381">
    <property type="entry name" value="TRANSLATION INITIATION FACTOR IF-2-RELATED"/>
    <property type="match status" value="1"/>
</dbReference>
<evidence type="ECO:0000256" key="4">
    <source>
        <dbReference type="ARBA" id="ARBA00022490"/>
    </source>
</evidence>
<feature type="compositionally biased region" description="Low complexity" evidence="13">
    <location>
        <begin position="158"/>
        <end position="170"/>
    </location>
</feature>
<dbReference type="Pfam" id="PF11987">
    <property type="entry name" value="IF-2"/>
    <property type="match status" value="1"/>
</dbReference>
<dbReference type="SUPFAM" id="SSF52156">
    <property type="entry name" value="Initiation factor IF2/eIF5b, domain 3"/>
    <property type="match status" value="1"/>
</dbReference>
<dbReference type="PANTHER" id="PTHR43381:SF5">
    <property type="entry name" value="TR-TYPE G DOMAIN-CONTAINING PROTEIN"/>
    <property type="match status" value="1"/>
</dbReference>
<evidence type="ECO:0000313" key="15">
    <source>
        <dbReference type="EMBL" id="SBV98460.1"/>
    </source>
</evidence>
<dbReference type="GO" id="GO:0005525">
    <property type="term" value="F:GTP binding"/>
    <property type="evidence" value="ECO:0007669"/>
    <property type="project" value="UniProtKB-KW"/>
</dbReference>
<dbReference type="PROSITE" id="PS01176">
    <property type="entry name" value="IF2"/>
    <property type="match status" value="1"/>
</dbReference>
<dbReference type="InterPro" id="IPR027417">
    <property type="entry name" value="P-loop_NTPase"/>
</dbReference>
<feature type="compositionally biased region" description="Basic and acidic residues" evidence="13">
    <location>
        <begin position="278"/>
        <end position="291"/>
    </location>
</feature>
<sequence length="1028" mass="108642">MSEEKIRVKDITTELGVSNKDMLTALRELSIPAKSHMATLTADDVTRVKEHFAAAPAGDADKERRETQSGVIVRRRRRDPENAPEEAAAPAAVAAPADTPKTESRPERSAAAPELKAPARKKAAATAVATAVAEDAPEATPVLKADGEKAAKAEKVTAEAAAEAQPVATEKPAKAKAPKEPEQKARIIRRADEAAPAPQKKAEPVPAAVAAPAATEAPATAGAASAAAPSGAPKADDGAAQEKAPARPPRAARANISAEPERGKDGAAVSSVPVLAPRSERDDRGDDERGEQASPSSQVRIISRPVPGQTPSGPSSDARPAGQRPGGPGGPRSGGPGGPGGPRPGGPGGPRPGGPGGPGRPFAPRPAAAAAGPAPESDASRNKKRQKTRRTVDFDSSGGDDFSKRRREMDGGDEGAWRGKGGKRRGKGREAARASTVTQPLKAAKRKIRVDELIRVSDLAHQMGLKATEIIKVLFGLGVMATINQTLDVDTTTLVAAEFDYEVEKVGFSEEEYTEEQLADAPENMRPRPPVVTIMGHVDHGKTSLLDAIRKSSVASGEAGGITQHIGAYNVKTKKGQIVFLDTPGHEAFTAMRARGAEITDIVVLVVAADDGVMEQTREAISHAKAAGVPIMVAVNKMDKEEANPDRVKRELAEQGLVAEDWGGDTNFSYVSAKSLAGVDDLLEMVALQAEILELKANPDKPARGHIIEAKLDKGRGALGTVLIQQGTLKVGDAFVCGSLFGRVRAMFDDQGKKLKSAGPSMPVEVQGFEGVPEAGEEFICIADEKAARRIADNRAVKQREKALAKESRVTLETFLSRKPDAVEALVLNLVVKADVQGSIEAITDALNKLSTEKVRIHVIHTGAGAISESDVLLASASDAIIIGFNVRPTPKAKELIAQEKIDIRFYDIIYKLVEEVKNAMEGMLAPVEKEVYLGLAEVRETFSVPKVGVIAGCMVSDGKILRNAQVRLLRDNVVIYTGKISSLKRFKDDAREVLKGYECGIGLERFNDIKVGDNIEAFEMIEEAASL</sequence>
<feature type="domain" description="Tr-type G" evidence="14">
    <location>
        <begin position="527"/>
        <end position="694"/>
    </location>
</feature>
<gene>
    <name evidence="10 15" type="primary">infB</name>
    <name evidence="15" type="ORF">KL86DPRO_11393</name>
</gene>
<feature type="binding site" evidence="10">
    <location>
        <begin position="536"/>
        <end position="543"/>
    </location>
    <ligand>
        <name>GTP</name>
        <dbReference type="ChEBI" id="CHEBI:37565"/>
    </ligand>
</feature>
<dbReference type="Pfam" id="PF04760">
    <property type="entry name" value="IF2_N"/>
    <property type="match status" value="2"/>
</dbReference>
<dbReference type="Gene3D" id="2.40.30.10">
    <property type="entry name" value="Translation factors"/>
    <property type="match status" value="2"/>
</dbReference>
<evidence type="ECO:0000256" key="2">
    <source>
        <dbReference type="ARBA" id="ARBA00007733"/>
    </source>
</evidence>
<feature type="compositionally biased region" description="Low complexity" evidence="13">
    <location>
        <begin position="360"/>
        <end position="375"/>
    </location>
</feature>
<evidence type="ECO:0000256" key="11">
    <source>
        <dbReference type="RuleBase" id="RU000644"/>
    </source>
</evidence>
<dbReference type="InterPro" id="IPR036925">
    <property type="entry name" value="TIF_IF2_dom3_sf"/>
</dbReference>
<dbReference type="GO" id="GO:0003743">
    <property type="term" value="F:translation initiation factor activity"/>
    <property type="evidence" value="ECO:0007669"/>
    <property type="project" value="UniProtKB-UniRule"/>
</dbReference>
<dbReference type="Pfam" id="PF03144">
    <property type="entry name" value="GTP_EFTU_D2"/>
    <property type="match status" value="1"/>
</dbReference>